<keyword evidence="4" id="KW-1185">Reference proteome</keyword>
<gene>
    <name evidence="3" type="ORF">SAMN05192589_102103</name>
</gene>
<evidence type="ECO:0000256" key="2">
    <source>
        <dbReference type="SAM" id="SignalP"/>
    </source>
</evidence>
<dbReference type="STRING" id="187868.SAMN05192589_102103"/>
<dbReference type="RefSeq" id="WP_092740306.1">
    <property type="nucleotide sequence ID" value="NZ_FMZC01000002.1"/>
</dbReference>
<accession>A0A1G6L904</accession>
<dbReference type="AlphaFoldDB" id="A0A1G6L904"/>
<keyword evidence="1" id="KW-1133">Transmembrane helix</keyword>
<name>A0A1G6L904_9BURK</name>
<feature type="transmembrane region" description="Helical" evidence="1">
    <location>
        <begin position="48"/>
        <end position="69"/>
    </location>
</feature>
<dbReference type="Proteomes" id="UP000198781">
    <property type="component" value="Unassembled WGS sequence"/>
</dbReference>
<evidence type="ECO:0000313" key="4">
    <source>
        <dbReference type="Proteomes" id="UP000198781"/>
    </source>
</evidence>
<keyword evidence="2" id="KW-0732">Signal</keyword>
<protein>
    <recommendedName>
        <fullName evidence="5">DoxX-like family protein</fullName>
    </recommendedName>
</protein>
<feature type="transmembrane region" description="Helical" evidence="1">
    <location>
        <begin position="99"/>
        <end position="119"/>
    </location>
</feature>
<feature type="signal peptide" evidence="2">
    <location>
        <begin position="1"/>
        <end position="30"/>
    </location>
</feature>
<keyword evidence="1" id="KW-0812">Transmembrane</keyword>
<reference evidence="3 4" key="1">
    <citation type="submission" date="2016-10" db="EMBL/GenBank/DDBJ databases">
        <authorList>
            <person name="de Groot N.N."/>
        </authorList>
    </citation>
    <scope>NUCLEOTIDE SEQUENCE [LARGE SCALE GENOMIC DNA]</scope>
    <source>
        <strain evidence="3 4">DSM 16619</strain>
    </source>
</reference>
<keyword evidence="1" id="KW-0472">Membrane</keyword>
<organism evidence="3 4">
    <name type="scientific">Paracidovorax valerianellae</name>
    <dbReference type="NCBI Taxonomy" id="187868"/>
    <lineage>
        <taxon>Bacteria</taxon>
        <taxon>Pseudomonadati</taxon>
        <taxon>Pseudomonadota</taxon>
        <taxon>Betaproteobacteria</taxon>
        <taxon>Burkholderiales</taxon>
        <taxon>Comamonadaceae</taxon>
        <taxon>Paracidovorax</taxon>
    </lineage>
</organism>
<evidence type="ECO:0008006" key="5">
    <source>
        <dbReference type="Google" id="ProtNLM"/>
    </source>
</evidence>
<dbReference type="OrthoDB" id="8703156at2"/>
<feature type="transmembrane region" description="Helical" evidence="1">
    <location>
        <begin position="76"/>
        <end position="93"/>
    </location>
</feature>
<evidence type="ECO:0000313" key="3">
    <source>
        <dbReference type="EMBL" id="SDC39779.1"/>
    </source>
</evidence>
<sequence>MKTPRPTSLTVIAWLLIVSCVLSVASFVMAHGNPAAENVMRQGVLPLWLQYAIGYFGMAVQLVCALAFLKGKAWGRTLYIGWGVIGLVIGFATSPMKLALIPGAILFAIVVFFLLRPAANAFFANRRHDVSLGRA</sequence>
<proteinExistence type="predicted"/>
<evidence type="ECO:0000256" key="1">
    <source>
        <dbReference type="SAM" id="Phobius"/>
    </source>
</evidence>
<dbReference type="PROSITE" id="PS51257">
    <property type="entry name" value="PROKAR_LIPOPROTEIN"/>
    <property type="match status" value="1"/>
</dbReference>
<dbReference type="EMBL" id="FMZC01000002">
    <property type="protein sequence ID" value="SDC39779.1"/>
    <property type="molecule type" value="Genomic_DNA"/>
</dbReference>
<feature type="chain" id="PRO_5011540017" description="DoxX-like family protein" evidence="2">
    <location>
        <begin position="31"/>
        <end position="135"/>
    </location>
</feature>